<accession>A0A5T0JJI6</accession>
<keyword evidence="1" id="KW-0378">Hydrolase</keyword>
<dbReference type="RefSeq" id="WP_002808673.1">
    <property type="nucleotide sequence ID" value="NZ_LBDX01000003.1"/>
</dbReference>
<name>A0A5T0JJI6_CAMCO</name>
<reference evidence="1" key="1">
    <citation type="submission" date="2019-04" db="EMBL/GenBank/DDBJ databases">
        <authorList>
            <consortium name="NARMS: The National Antimicrobial Resistance Monitoring System"/>
        </authorList>
    </citation>
    <scope>NUCLEOTIDE SEQUENCE</scope>
    <source>
        <strain evidence="1">FSIS11919992</strain>
    </source>
</reference>
<comment type="caution">
    <text evidence="1">The sequence shown here is derived from an EMBL/GenBank/DDBJ whole genome shotgun (WGS) entry which is preliminary data.</text>
</comment>
<dbReference type="SUPFAM" id="SSF52266">
    <property type="entry name" value="SGNH hydrolase"/>
    <property type="match status" value="1"/>
</dbReference>
<dbReference type="GO" id="GO:0016788">
    <property type="term" value="F:hydrolase activity, acting on ester bonds"/>
    <property type="evidence" value="ECO:0007669"/>
    <property type="project" value="UniProtKB-ARBA"/>
</dbReference>
<evidence type="ECO:0000313" key="1">
    <source>
        <dbReference type="EMBL" id="EAJ9681616.1"/>
    </source>
</evidence>
<dbReference type="Gene3D" id="3.40.50.1110">
    <property type="entry name" value="SGNH hydrolase"/>
    <property type="match status" value="1"/>
</dbReference>
<dbReference type="InterPro" id="IPR036514">
    <property type="entry name" value="SGNH_hydro_sf"/>
</dbReference>
<proteinExistence type="predicted"/>
<protein>
    <submittedName>
        <fullName evidence="1">SGNH/GDSL hydrolase family protein</fullName>
    </submittedName>
</protein>
<sequence>MKKIVLLGGSNSILSDGIPKAMKANKDINFINLALGGSASLQNVYEIIRKKDEIEHADLLICESNLNDKREDFHQRNLKQIIRDIVILYEQLNMLNVKRILILLLPYDHVQCKNSKIIDNVHRKLCQDYNFNVVDMASFFHVIGVHDFYMNLKDSAHQLPSILYQLGVSILNNLQLLSIHKYNNATTGNVFTFYTPKEISDSKIEINNSLVQETAYKVSIKDIKENFSNQEDRYLIGAHYLHVTASTKLSIYKSLKEIFLHSESDFSELSKWLDRFRYLTSLLFCDKSYLYGITEKVNKLLSEDLMLDKSIYFRKFDCLIPDVLLFKSIIEDYNKVNLSQNPSDEIFYNVNNQIIFGAVNRVKHHLAYKLGQVMVYYSKTIKGRLLMPIILSCVMVNHKFTRKFNDKLPPLSEYIDYEQGMKIKQHLTYQLGEALIYAHKNWYKGGYVRLFFHIRKIKSRKGKLQ</sequence>
<gene>
    <name evidence="1" type="ORF">FA629_04650</name>
</gene>
<organism evidence="1">
    <name type="scientific">Campylobacter coli</name>
    <dbReference type="NCBI Taxonomy" id="195"/>
    <lineage>
        <taxon>Bacteria</taxon>
        <taxon>Pseudomonadati</taxon>
        <taxon>Campylobacterota</taxon>
        <taxon>Epsilonproteobacteria</taxon>
        <taxon>Campylobacterales</taxon>
        <taxon>Campylobacteraceae</taxon>
        <taxon>Campylobacter</taxon>
    </lineage>
</organism>
<dbReference type="EMBL" id="AACCKB010000007">
    <property type="protein sequence ID" value="EAJ9681616.1"/>
    <property type="molecule type" value="Genomic_DNA"/>
</dbReference>
<dbReference type="AlphaFoldDB" id="A0A5T0JJI6"/>